<keyword evidence="3" id="KW-1185">Reference proteome</keyword>
<evidence type="ECO:0000313" key="2">
    <source>
        <dbReference type="EMBL" id="ETW82929.1"/>
    </source>
</evidence>
<dbReference type="EMBL" id="KI925457">
    <property type="protein sequence ID" value="ETW82929.1"/>
    <property type="molecule type" value="Genomic_DNA"/>
</dbReference>
<proteinExistence type="predicted"/>
<dbReference type="Pfam" id="PF12697">
    <property type="entry name" value="Abhydrolase_6"/>
    <property type="match status" value="1"/>
</dbReference>
<reference evidence="2 3" key="1">
    <citation type="journal article" date="2012" name="New Phytol.">
        <title>Insight into trade-off between wood decay and parasitism from the genome of a fungal forest pathogen.</title>
        <authorList>
            <person name="Olson A."/>
            <person name="Aerts A."/>
            <person name="Asiegbu F."/>
            <person name="Belbahri L."/>
            <person name="Bouzid O."/>
            <person name="Broberg A."/>
            <person name="Canback B."/>
            <person name="Coutinho P.M."/>
            <person name="Cullen D."/>
            <person name="Dalman K."/>
            <person name="Deflorio G."/>
            <person name="van Diepen L.T."/>
            <person name="Dunand C."/>
            <person name="Duplessis S."/>
            <person name="Durling M."/>
            <person name="Gonthier P."/>
            <person name="Grimwood J."/>
            <person name="Fossdal C.G."/>
            <person name="Hansson D."/>
            <person name="Henrissat B."/>
            <person name="Hietala A."/>
            <person name="Himmelstrand K."/>
            <person name="Hoffmeister D."/>
            <person name="Hogberg N."/>
            <person name="James T.Y."/>
            <person name="Karlsson M."/>
            <person name="Kohler A."/>
            <person name="Kues U."/>
            <person name="Lee Y.H."/>
            <person name="Lin Y.C."/>
            <person name="Lind M."/>
            <person name="Lindquist E."/>
            <person name="Lombard V."/>
            <person name="Lucas S."/>
            <person name="Lunden K."/>
            <person name="Morin E."/>
            <person name="Murat C."/>
            <person name="Park J."/>
            <person name="Raffaello T."/>
            <person name="Rouze P."/>
            <person name="Salamov A."/>
            <person name="Schmutz J."/>
            <person name="Solheim H."/>
            <person name="Stahlberg J."/>
            <person name="Velez H."/>
            <person name="de Vries R.P."/>
            <person name="Wiebenga A."/>
            <person name="Woodward S."/>
            <person name="Yakovlev I."/>
            <person name="Garbelotto M."/>
            <person name="Martin F."/>
            <person name="Grigoriev I.V."/>
            <person name="Stenlid J."/>
        </authorList>
    </citation>
    <scope>NUCLEOTIDE SEQUENCE [LARGE SCALE GENOMIC DNA]</scope>
    <source>
        <strain evidence="2 3">TC 32-1</strain>
    </source>
</reference>
<gene>
    <name evidence="2" type="ORF">HETIRDRAFT_54410</name>
</gene>
<dbReference type="eggNOG" id="ENOG502S24N">
    <property type="taxonomic scope" value="Eukaryota"/>
</dbReference>
<dbReference type="InParanoid" id="W4KB30"/>
<dbReference type="SUPFAM" id="SSF53474">
    <property type="entry name" value="alpha/beta-Hydrolases"/>
    <property type="match status" value="1"/>
</dbReference>
<dbReference type="HOGENOM" id="CLU_048444_1_0_1"/>
<sequence length="298" mass="32512">MSTPIVKNTYNVGGLLVHIYSKPNLLSVSGASKEIAALFLLHGRTGSADDPYIGGTAQSAFDWAEQHPGQQRDFIVIAFDHRNHGHRLVDALGNKGWKKDQKSEDHNERHAQVSSGTARDVSFLIDFLPSYLFPRDERTIVEWVVAGISLGGHSTWIALKNDPRVKIGIPVIGCPDYLALLASRAEHAGVTLAPPYVPASLLSIIRREDPAAVSIRASEASANPFLGKKILVLSGAADKLVPWVASKEFVEALHVGEGGRKQVVLEESAGHEYTDRMKAELVKFFWEEALVTDPKPAL</sequence>
<organism evidence="2 3">
    <name type="scientific">Heterobasidion irregulare (strain TC 32-1)</name>
    <dbReference type="NCBI Taxonomy" id="747525"/>
    <lineage>
        <taxon>Eukaryota</taxon>
        <taxon>Fungi</taxon>
        <taxon>Dikarya</taxon>
        <taxon>Basidiomycota</taxon>
        <taxon>Agaricomycotina</taxon>
        <taxon>Agaricomycetes</taxon>
        <taxon>Russulales</taxon>
        <taxon>Bondarzewiaceae</taxon>
        <taxon>Heterobasidion</taxon>
        <taxon>Heterobasidion annosum species complex</taxon>
    </lineage>
</organism>
<dbReference type="InterPro" id="IPR029058">
    <property type="entry name" value="AB_hydrolase_fold"/>
</dbReference>
<dbReference type="GeneID" id="20678301"/>
<dbReference type="Gene3D" id="3.40.50.1820">
    <property type="entry name" value="alpha/beta hydrolase"/>
    <property type="match status" value="1"/>
</dbReference>
<dbReference type="InterPro" id="IPR000073">
    <property type="entry name" value="AB_hydrolase_1"/>
</dbReference>
<protein>
    <recommendedName>
        <fullName evidence="1">AB hydrolase-1 domain-containing protein</fullName>
    </recommendedName>
</protein>
<dbReference type="RefSeq" id="XP_009544639.1">
    <property type="nucleotide sequence ID" value="XM_009546344.1"/>
</dbReference>
<feature type="domain" description="AB hydrolase-1" evidence="1">
    <location>
        <begin position="39"/>
        <end position="208"/>
    </location>
</feature>
<accession>W4KB30</accession>
<dbReference type="OrthoDB" id="2152248at2759"/>
<evidence type="ECO:0000313" key="3">
    <source>
        <dbReference type="Proteomes" id="UP000030671"/>
    </source>
</evidence>
<dbReference type="Proteomes" id="UP000030671">
    <property type="component" value="Unassembled WGS sequence"/>
</dbReference>
<dbReference type="KEGG" id="hir:HETIRDRAFT_54410"/>
<dbReference type="PANTHER" id="PTHR47381:SF3">
    <property type="entry name" value="ALPHA_BETA-HYDROLASES SUPERFAMILY PROTEIN"/>
    <property type="match status" value="1"/>
</dbReference>
<dbReference type="PANTHER" id="PTHR47381">
    <property type="entry name" value="ALPHA/BETA-HYDROLASES SUPERFAMILY PROTEIN"/>
    <property type="match status" value="1"/>
</dbReference>
<name>W4KB30_HETIT</name>
<dbReference type="AlphaFoldDB" id="W4KB30"/>
<evidence type="ECO:0000259" key="1">
    <source>
        <dbReference type="Pfam" id="PF12697"/>
    </source>
</evidence>